<name>A0A0T5XDJ2_9BACT</name>
<dbReference type="EMBL" id="ACJX03000001">
    <property type="protein sequence ID" value="KRT36338.1"/>
    <property type="molecule type" value="Genomic_DNA"/>
</dbReference>
<comment type="caution">
    <text evidence="1">The sequence shown here is derived from an EMBL/GenBank/DDBJ whole genome shotgun (WGS) entry which is preliminary data.</text>
</comment>
<organism evidence="1 2">
    <name type="scientific">Acetomicrobium hydrogeniformans ATCC BAA-1850</name>
    <dbReference type="NCBI Taxonomy" id="592015"/>
    <lineage>
        <taxon>Bacteria</taxon>
        <taxon>Thermotogati</taxon>
        <taxon>Synergistota</taxon>
        <taxon>Synergistia</taxon>
        <taxon>Synergistales</taxon>
        <taxon>Acetomicrobiaceae</taxon>
        <taxon>Acetomicrobium</taxon>
    </lineage>
</organism>
<dbReference type="RefSeq" id="WP_009200975.1">
    <property type="nucleotide sequence ID" value="NZ_ACJX03000001.1"/>
</dbReference>
<reference evidence="2" key="1">
    <citation type="submission" date="2012-09" db="EMBL/GenBank/DDBJ databases">
        <authorList>
            <person name="Weinstock G."/>
            <person name="Sodergren E."/>
            <person name="Clifton S."/>
            <person name="Fulton L."/>
            <person name="Fulton B."/>
            <person name="Courtney L."/>
            <person name="Fronick C."/>
            <person name="Harrison M."/>
            <person name="Strong C."/>
            <person name="Farmer C."/>
            <person name="Delehaunty K."/>
            <person name="Markovic C."/>
            <person name="Hall O."/>
            <person name="Minx P."/>
            <person name="Tomlinson C."/>
            <person name="Mitreva M."/>
            <person name="Nelson J."/>
            <person name="Hou S."/>
            <person name="Wollam A."/>
            <person name="Pepin K.H."/>
            <person name="Johnson M."/>
            <person name="Bhonagiri V."/>
            <person name="Nash W.E."/>
            <person name="Suruliraj S."/>
            <person name="Warren W."/>
            <person name="Chinwalla A."/>
            <person name="Mardis E.R."/>
            <person name="Wilson R.K."/>
        </authorList>
    </citation>
    <scope>NUCLEOTIDE SEQUENCE [LARGE SCALE GENOMIC DNA]</scope>
    <source>
        <strain evidence="2">OS1</strain>
    </source>
</reference>
<accession>A0A0T5XDJ2</accession>
<keyword evidence="2" id="KW-1185">Reference proteome</keyword>
<dbReference type="NCBIfam" id="NF007788">
    <property type="entry name" value="PRK10481.1"/>
    <property type="match status" value="1"/>
</dbReference>
<dbReference type="Pfam" id="PF07302">
    <property type="entry name" value="AroM"/>
    <property type="match status" value="1"/>
</dbReference>
<dbReference type="OrthoDB" id="9798683at2"/>
<dbReference type="STRING" id="592015.HMPREF1705_03616"/>
<proteinExistence type="predicted"/>
<evidence type="ECO:0000313" key="2">
    <source>
        <dbReference type="Proteomes" id="UP000005273"/>
    </source>
</evidence>
<protein>
    <submittedName>
        <fullName evidence="1">AroM protein</fullName>
    </submittedName>
</protein>
<dbReference type="Proteomes" id="UP000005273">
    <property type="component" value="Unassembled WGS sequence"/>
</dbReference>
<sequence length="223" mass="24392">MYRIGAITIGQSPRSDVMVDIKPILGPDIEIVEAGALDGLSKEEIAKLAPIEGDYVLVTRLRDGTSVTVAEKHITPLLQDKIGKLFESGIHVVLLLCTGEFPDFGANGFLLRPQRMLFEVTKAVGEGLKLGVFTPSKDQIEQSRKRWSAVTKDLRIVAASPYVESDASIARGAMELSEWGAQIIVMDCIGYTSKMKKHVKEITSCPVILARTVASRIARELLE</sequence>
<dbReference type="eggNOG" id="COG4126">
    <property type="taxonomic scope" value="Bacteria"/>
</dbReference>
<evidence type="ECO:0000313" key="1">
    <source>
        <dbReference type="EMBL" id="KRT36338.1"/>
    </source>
</evidence>
<dbReference type="InterPro" id="IPR010843">
    <property type="entry name" value="Uncharacterised_AroM"/>
</dbReference>
<gene>
    <name evidence="1" type="ORF">HMPREF1705_03616</name>
</gene>
<dbReference type="AlphaFoldDB" id="A0A0T5XDJ2"/>